<sequence length="372" mass="41688">MAEIVRDKTGRVLFTKQMREEGYTILAPNMLPVHFKLFAKAFQQAGYNVIPLTSSGREIVNEGLHDVHNDTCYPALLVIGQLINALKSGKYDLNKVALMITQTGGGCRASNYIHLLRKALKKTGYEDIPVISLNLSGMEKNPGFSLTLPLLKQLIYSIVYGDLLMMLANQTRPYENNPGDSDAAVDRWADKLVKEYQDSKNVTYKKVQENIEKILCDFDQIPITPDPDKIKVGIVGEIFVKYAPLGNNNLEAFLRSEGVEVVVPGLMDFVIFKVDNRKVDPDLYGGGFLKHSIASWFEDYLIGWERDLHAAIARHPRYHAGMTFDQIKELVKGYVGYGNKMGEGWLLTAEMLELIHTGTPNIVCTQPFGCLP</sequence>
<dbReference type="AlphaFoldDB" id="A0A9D1ALW1"/>
<dbReference type="PANTHER" id="PTHR32329">
    <property type="entry name" value="BIFUNCTIONAL PROTEIN [INCLUDES 2-HYDROXYACYL-COA DEHYDRATASE (N-TER) AND ITS ACTIVATOR DOMAIN (C_TERM)-RELATED"/>
    <property type="match status" value="1"/>
</dbReference>
<proteinExistence type="predicted"/>
<comment type="caution">
    <text evidence="1">The sequence shown here is derived from an EMBL/GenBank/DDBJ whole genome shotgun (WGS) entry which is preliminary data.</text>
</comment>
<dbReference type="EMBL" id="DVGY01000165">
    <property type="protein sequence ID" value="HIR41606.1"/>
    <property type="molecule type" value="Genomic_DNA"/>
</dbReference>
<name>A0A9D1ALW1_9FIRM</name>
<protein>
    <submittedName>
        <fullName evidence="1">2-hydroxyacyl-CoA dehydratase</fullName>
    </submittedName>
</protein>
<dbReference type="InterPro" id="IPR051805">
    <property type="entry name" value="Dehydratase_Activator_Redct"/>
</dbReference>
<gene>
    <name evidence="1" type="ORF">IAB36_07255</name>
</gene>
<evidence type="ECO:0000313" key="1">
    <source>
        <dbReference type="EMBL" id="HIR41606.1"/>
    </source>
</evidence>
<organism evidence="1 2">
    <name type="scientific">Candidatus Egerieicola pullicola</name>
    <dbReference type="NCBI Taxonomy" id="2840775"/>
    <lineage>
        <taxon>Bacteria</taxon>
        <taxon>Bacillati</taxon>
        <taxon>Bacillota</taxon>
        <taxon>Clostridia</taxon>
        <taxon>Eubacteriales</taxon>
        <taxon>Oscillospiraceae</taxon>
        <taxon>Oscillospiraceae incertae sedis</taxon>
        <taxon>Candidatus Egerieicola</taxon>
    </lineage>
</organism>
<dbReference type="PANTHER" id="PTHR32329:SF4">
    <property type="entry name" value="ACTIVATOR OF 2-HYDROXYACYL-COA DEHYDRATASE"/>
    <property type="match status" value="1"/>
</dbReference>
<reference evidence="1" key="2">
    <citation type="journal article" date="2021" name="PeerJ">
        <title>Extensive microbial diversity within the chicken gut microbiome revealed by metagenomics and culture.</title>
        <authorList>
            <person name="Gilroy R."/>
            <person name="Ravi A."/>
            <person name="Getino M."/>
            <person name="Pursley I."/>
            <person name="Horton D.L."/>
            <person name="Alikhan N.F."/>
            <person name="Baker D."/>
            <person name="Gharbi K."/>
            <person name="Hall N."/>
            <person name="Watson M."/>
            <person name="Adriaenssens E.M."/>
            <person name="Foster-Nyarko E."/>
            <person name="Jarju S."/>
            <person name="Secka A."/>
            <person name="Antonio M."/>
            <person name="Oren A."/>
            <person name="Chaudhuri R.R."/>
            <person name="La Ragione R."/>
            <person name="Hildebrand F."/>
            <person name="Pallen M.J."/>
        </authorList>
    </citation>
    <scope>NUCLEOTIDE SEQUENCE</scope>
    <source>
        <strain evidence="1">CHK184-25365</strain>
    </source>
</reference>
<evidence type="ECO:0000313" key="2">
    <source>
        <dbReference type="Proteomes" id="UP000886749"/>
    </source>
</evidence>
<dbReference type="Proteomes" id="UP000886749">
    <property type="component" value="Unassembled WGS sequence"/>
</dbReference>
<feature type="non-terminal residue" evidence="1">
    <location>
        <position position="372"/>
    </location>
</feature>
<accession>A0A9D1ALW1</accession>
<reference evidence="1" key="1">
    <citation type="submission" date="2020-10" db="EMBL/GenBank/DDBJ databases">
        <authorList>
            <person name="Gilroy R."/>
        </authorList>
    </citation>
    <scope>NUCLEOTIDE SEQUENCE</scope>
    <source>
        <strain evidence="1">CHK184-25365</strain>
    </source>
</reference>